<dbReference type="RefSeq" id="WP_068899882.1">
    <property type="nucleotide sequence ID" value="NZ_BDCX01000011.1"/>
</dbReference>
<gene>
    <name evidence="1" type="ORF">PS9374_04595</name>
</gene>
<dbReference type="EMBL" id="BDCX01000011">
    <property type="protein sequence ID" value="GAT68930.1"/>
    <property type="molecule type" value="Genomic_DNA"/>
</dbReference>
<dbReference type="STRING" id="161355.PS9374_04595"/>
<evidence type="ECO:0000313" key="1">
    <source>
        <dbReference type="EMBL" id="GAT68930.1"/>
    </source>
</evidence>
<dbReference type="AlphaFoldDB" id="A0A171DJB5"/>
<sequence length="127" mass="14246">MTDPLDEVTRLLTHSPYAHGGRVSTAALDIDPSALPRTLSPCLYRIPIMESPAVSAPLLVTGPVTLCFLPAGSGFSAGWSSPPRPTLEADLRPWRMTFWSWRPYRLLTGRTHPAARRAKHLYRRKRR</sequence>
<dbReference type="Proteomes" id="UP000077701">
    <property type="component" value="Unassembled WGS sequence"/>
</dbReference>
<comment type="caution">
    <text evidence="1">The sequence shown here is derived from an EMBL/GenBank/DDBJ whole genome shotgun (WGS) entry which is preliminary data.</text>
</comment>
<reference evidence="2" key="2">
    <citation type="submission" date="2016-04" db="EMBL/GenBank/DDBJ databases">
        <title>Planomonospora sphaerica JCM9374 whole genome shotgun sequence.</title>
        <authorList>
            <person name="Suzuki T."/>
            <person name="Dohra H."/>
            <person name="Kodani S."/>
        </authorList>
    </citation>
    <scope>NUCLEOTIDE SEQUENCE [LARGE SCALE GENOMIC DNA]</scope>
    <source>
        <strain evidence="2">JCM 9374</strain>
    </source>
</reference>
<accession>A0A171DJB5</accession>
<keyword evidence="2" id="KW-1185">Reference proteome</keyword>
<proteinExistence type="predicted"/>
<organism evidence="1 2">
    <name type="scientific">Planomonospora sphaerica</name>
    <dbReference type="NCBI Taxonomy" id="161355"/>
    <lineage>
        <taxon>Bacteria</taxon>
        <taxon>Bacillati</taxon>
        <taxon>Actinomycetota</taxon>
        <taxon>Actinomycetes</taxon>
        <taxon>Streptosporangiales</taxon>
        <taxon>Streptosporangiaceae</taxon>
        <taxon>Planomonospora</taxon>
    </lineage>
</organism>
<protein>
    <submittedName>
        <fullName evidence="1">Uncharacterized protein</fullName>
    </submittedName>
</protein>
<reference evidence="1 2" key="1">
    <citation type="journal article" date="2016" name="Genome Announc.">
        <title>Draft Genome Sequence of Planomonospora sphaerica JCM9374, a Rare Actinomycete.</title>
        <authorList>
            <person name="Dohra H."/>
            <person name="Suzuki T."/>
            <person name="Inoue Y."/>
            <person name="Kodani S."/>
        </authorList>
    </citation>
    <scope>NUCLEOTIDE SEQUENCE [LARGE SCALE GENOMIC DNA]</scope>
    <source>
        <strain evidence="1 2">JCM 9374</strain>
    </source>
</reference>
<name>A0A171DJB5_9ACTN</name>
<evidence type="ECO:0000313" key="2">
    <source>
        <dbReference type="Proteomes" id="UP000077701"/>
    </source>
</evidence>